<dbReference type="Gene3D" id="3.40.50.1360">
    <property type="match status" value="1"/>
</dbReference>
<accession>A0A3Q8S5S6</accession>
<dbReference type="Pfam" id="PF00455">
    <property type="entry name" value="DeoRC"/>
    <property type="match status" value="1"/>
</dbReference>
<dbReference type="Gene3D" id="1.10.10.10">
    <property type="entry name" value="Winged helix-like DNA-binding domain superfamily/Winged helix DNA-binding domain"/>
    <property type="match status" value="1"/>
</dbReference>
<dbReference type="EMBL" id="CP034248">
    <property type="protein sequence ID" value="AZK47662.1"/>
    <property type="molecule type" value="Genomic_DNA"/>
</dbReference>
<keyword evidence="1" id="KW-0805">Transcription regulation</keyword>
<evidence type="ECO:0000313" key="5">
    <source>
        <dbReference type="EMBL" id="AZK47662.1"/>
    </source>
</evidence>
<dbReference type="InterPro" id="IPR018356">
    <property type="entry name" value="Tscrpt_reg_HTH_DeoR_CS"/>
</dbReference>
<dbReference type="PANTHER" id="PTHR30363">
    <property type="entry name" value="HTH-TYPE TRANSCRIPTIONAL REGULATOR SRLR-RELATED"/>
    <property type="match status" value="1"/>
</dbReference>
<evidence type="ECO:0000259" key="4">
    <source>
        <dbReference type="PROSITE" id="PS51000"/>
    </source>
</evidence>
<reference evidence="5 6" key="1">
    <citation type="submission" date="2018-11" db="EMBL/GenBank/DDBJ databases">
        <title>Genome sequencing of Paenibacillus lentus DSM25539(T).</title>
        <authorList>
            <person name="Kook J.-K."/>
            <person name="Park S.-N."/>
            <person name="Lim Y.K."/>
        </authorList>
    </citation>
    <scope>NUCLEOTIDE SEQUENCE [LARGE SCALE GENOMIC DNA]</scope>
    <source>
        <strain evidence="5 6">DSM 25539</strain>
    </source>
</reference>
<dbReference type="RefSeq" id="WP_125083710.1">
    <property type="nucleotide sequence ID" value="NZ_CP034248.1"/>
</dbReference>
<dbReference type="OrthoDB" id="9797223at2"/>
<name>A0A3Q8S5S6_9BACL</name>
<gene>
    <name evidence="5" type="ORF">EIM92_17145</name>
</gene>
<evidence type="ECO:0000256" key="2">
    <source>
        <dbReference type="ARBA" id="ARBA00023125"/>
    </source>
</evidence>
<dbReference type="InterPro" id="IPR036388">
    <property type="entry name" value="WH-like_DNA-bd_sf"/>
</dbReference>
<dbReference type="InterPro" id="IPR014036">
    <property type="entry name" value="DeoR-like_C"/>
</dbReference>
<dbReference type="Pfam" id="PF08220">
    <property type="entry name" value="HTH_DeoR"/>
    <property type="match status" value="1"/>
</dbReference>
<dbReference type="InterPro" id="IPR036390">
    <property type="entry name" value="WH_DNA-bd_sf"/>
</dbReference>
<keyword evidence="3" id="KW-0804">Transcription</keyword>
<proteinExistence type="predicted"/>
<dbReference type="InterPro" id="IPR050313">
    <property type="entry name" value="Carb_Metab_HTH_regulators"/>
</dbReference>
<feature type="domain" description="HTH deoR-type" evidence="4">
    <location>
        <begin position="3"/>
        <end position="58"/>
    </location>
</feature>
<dbReference type="PROSITE" id="PS00894">
    <property type="entry name" value="HTH_DEOR_1"/>
    <property type="match status" value="1"/>
</dbReference>
<dbReference type="KEGG" id="plen:EIM92_17145"/>
<dbReference type="GO" id="GO:0003700">
    <property type="term" value="F:DNA-binding transcription factor activity"/>
    <property type="evidence" value="ECO:0007669"/>
    <property type="project" value="InterPro"/>
</dbReference>
<dbReference type="SUPFAM" id="SSF46785">
    <property type="entry name" value="Winged helix' DNA-binding domain"/>
    <property type="match status" value="1"/>
</dbReference>
<dbReference type="AlphaFoldDB" id="A0A3Q8S5S6"/>
<protein>
    <submittedName>
        <fullName evidence="5">DeoR/GlpR transcriptional regulator</fullName>
    </submittedName>
</protein>
<sequence length="252" mass="28475">MLAAERRQIIINMVQKDKRVLVSELSEKFNVTEETIRRDLEKLEKDNIVTRTYGGAIINSHTNEDLPFATRNATNSEIKQQIAARALQLIKDGDTLMIDPSSTSVELMKLLHQRKNLTVITSSIHILHELLSTGINIISTGGTLRSRSMSLVGTNAEEIVKKYNVDKVILSCKALSLDKGIMDSNEPECELKKAMLQQAEKVMLLADHSKFDKTAFVKLMEFDEVDVLITDQEPEASWMDMLKEHEIEVMFG</sequence>
<keyword evidence="6" id="KW-1185">Reference proteome</keyword>
<dbReference type="Proteomes" id="UP000273145">
    <property type="component" value="Chromosome"/>
</dbReference>
<dbReference type="PRINTS" id="PR00037">
    <property type="entry name" value="HTHLACR"/>
</dbReference>
<dbReference type="GO" id="GO:0003677">
    <property type="term" value="F:DNA binding"/>
    <property type="evidence" value="ECO:0007669"/>
    <property type="project" value="UniProtKB-KW"/>
</dbReference>
<organism evidence="5 6">
    <name type="scientific">Paenibacillus lentus</name>
    <dbReference type="NCBI Taxonomy" id="1338368"/>
    <lineage>
        <taxon>Bacteria</taxon>
        <taxon>Bacillati</taxon>
        <taxon>Bacillota</taxon>
        <taxon>Bacilli</taxon>
        <taxon>Bacillales</taxon>
        <taxon>Paenibacillaceae</taxon>
        <taxon>Paenibacillus</taxon>
    </lineage>
</organism>
<dbReference type="PROSITE" id="PS51000">
    <property type="entry name" value="HTH_DEOR_2"/>
    <property type="match status" value="1"/>
</dbReference>
<evidence type="ECO:0000256" key="1">
    <source>
        <dbReference type="ARBA" id="ARBA00023015"/>
    </source>
</evidence>
<evidence type="ECO:0000256" key="3">
    <source>
        <dbReference type="ARBA" id="ARBA00023163"/>
    </source>
</evidence>
<dbReference type="SMART" id="SM00420">
    <property type="entry name" value="HTH_DEOR"/>
    <property type="match status" value="1"/>
</dbReference>
<dbReference type="SMART" id="SM01134">
    <property type="entry name" value="DeoRC"/>
    <property type="match status" value="1"/>
</dbReference>
<evidence type="ECO:0000313" key="6">
    <source>
        <dbReference type="Proteomes" id="UP000273145"/>
    </source>
</evidence>
<dbReference type="InterPro" id="IPR037171">
    <property type="entry name" value="NagB/RpiA_transferase-like"/>
</dbReference>
<keyword evidence="2" id="KW-0238">DNA-binding</keyword>
<dbReference type="PANTHER" id="PTHR30363:SF44">
    <property type="entry name" value="AGA OPERON TRANSCRIPTIONAL REPRESSOR-RELATED"/>
    <property type="match status" value="1"/>
</dbReference>
<dbReference type="InterPro" id="IPR001034">
    <property type="entry name" value="DeoR_HTH"/>
</dbReference>
<dbReference type="SUPFAM" id="SSF100950">
    <property type="entry name" value="NagB/RpiA/CoA transferase-like"/>
    <property type="match status" value="1"/>
</dbReference>